<sequence length="288" mass="32448">MSQKKQHQGFAEEWDSFLKDDQKKALHSAEYRELFEIGQLLANQDYSKQGDKKAIYLALLNKADSEKEKRNMKTNKRIWKSFATAVASVALIGGISLPVIQPTFASEVMGKILHTISLGHITISQMEAPPENIAVSIPENRKDQIAVSSQDGPSHEVNTLIVQDSSQLDQYTMFNVLLPSYQPEGYTFDRAEFYKDEQGVVKDSKYITIYYKNQATGKEIFLQQRHADKETAYSGAFDAKIEATKVNDADAIMIGEHSVDWEANGVIYSLTAKELDREEVLKIAESIQ</sequence>
<reference evidence="3 4" key="1">
    <citation type="submission" date="2018-10" db="EMBL/GenBank/DDBJ databases">
        <title>Phylogenomics of Brevibacillus.</title>
        <authorList>
            <person name="Dunlap C."/>
        </authorList>
    </citation>
    <scope>NUCLEOTIDE SEQUENCE [LARGE SCALE GENOMIC DNA]</scope>
    <source>
        <strain evidence="3 4">JCM 12215</strain>
    </source>
</reference>
<dbReference type="AlphaFoldDB" id="A0A3M8BN98"/>
<evidence type="ECO:0000256" key="1">
    <source>
        <dbReference type="SAM" id="Phobius"/>
    </source>
</evidence>
<feature type="domain" description="DUF4367" evidence="2">
    <location>
        <begin position="178"/>
        <end position="287"/>
    </location>
</feature>
<comment type="caution">
    <text evidence="3">The sequence shown here is derived from an EMBL/GenBank/DDBJ whole genome shotgun (WGS) entry which is preliminary data.</text>
</comment>
<accession>A0A3M8BN98</accession>
<evidence type="ECO:0000313" key="3">
    <source>
        <dbReference type="EMBL" id="RNB64880.1"/>
    </source>
</evidence>
<dbReference type="InterPro" id="IPR025377">
    <property type="entry name" value="DUF4367"/>
</dbReference>
<dbReference type="Proteomes" id="UP000282028">
    <property type="component" value="Unassembled WGS sequence"/>
</dbReference>
<keyword evidence="1" id="KW-1133">Transmembrane helix</keyword>
<dbReference type="EMBL" id="RHHR01000080">
    <property type="protein sequence ID" value="RNB64880.1"/>
    <property type="molecule type" value="Genomic_DNA"/>
</dbReference>
<dbReference type="PANTHER" id="PTHR37507">
    <property type="entry name" value="SPORULATION PROTEIN YDCC"/>
    <property type="match status" value="1"/>
</dbReference>
<dbReference type="Pfam" id="PF14285">
    <property type="entry name" value="DUF4367"/>
    <property type="match status" value="1"/>
</dbReference>
<gene>
    <name evidence="3" type="ORF">EDM52_23945</name>
</gene>
<keyword evidence="1" id="KW-0812">Transmembrane</keyword>
<dbReference type="InterPro" id="IPR052944">
    <property type="entry name" value="Sporulation_related"/>
</dbReference>
<feature type="transmembrane region" description="Helical" evidence="1">
    <location>
        <begin position="78"/>
        <end position="100"/>
    </location>
</feature>
<keyword evidence="4" id="KW-1185">Reference proteome</keyword>
<evidence type="ECO:0000313" key="4">
    <source>
        <dbReference type="Proteomes" id="UP000282028"/>
    </source>
</evidence>
<dbReference type="OrthoDB" id="2544256at2"/>
<organism evidence="3 4">
    <name type="scientific">Brevibacillus invocatus</name>
    <dbReference type="NCBI Taxonomy" id="173959"/>
    <lineage>
        <taxon>Bacteria</taxon>
        <taxon>Bacillati</taxon>
        <taxon>Bacillota</taxon>
        <taxon>Bacilli</taxon>
        <taxon>Bacillales</taxon>
        <taxon>Paenibacillaceae</taxon>
        <taxon>Brevibacillus</taxon>
    </lineage>
</organism>
<dbReference type="PANTHER" id="PTHR37507:SF2">
    <property type="entry name" value="SPORULATION PROTEIN YDCC"/>
    <property type="match status" value="1"/>
</dbReference>
<evidence type="ECO:0000259" key="2">
    <source>
        <dbReference type="Pfam" id="PF14285"/>
    </source>
</evidence>
<proteinExistence type="predicted"/>
<protein>
    <submittedName>
        <fullName evidence="3">DUF4367 domain-containing protein</fullName>
    </submittedName>
</protein>
<dbReference type="RefSeq" id="WP_122911406.1">
    <property type="nucleotide sequence ID" value="NZ_CBCSBE010000049.1"/>
</dbReference>
<name>A0A3M8BN98_9BACL</name>
<keyword evidence="1" id="KW-0472">Membrane</keyword>